<dbReference type="SUPFAM" id="SSF46785">
    <property type="entry name" value="Winged helix' DNA-binding domain"/>
    <property type="match status" value="1"/>
</dbReference>
<evidence type="ECO:0000313" key="6">
    <source>
        <dbReference type="EMBL" id="TFZ83458.1"/>
    </source>
</evidence>
<dbReference type="InterPro" id="IPR005119">
    <property type="entry name" value="LysR_subst-bd"/>
</dbReference>
<dbReference type="Gene3D" id="3.40.190.290">
    <property type="match status" value="1"/>
</dbReference>
<dbReference type="AlphaFoldDB" id="A0A4Z0FB67"/>
<comment type="similarity">
    <text evidence="1">Belongs to the LysR transcriptional regulatory family.</text>
</comment>
<dbReference type="OrthoDB" id="9803735at2"/>
<evidence type="ECO:0000256" key="4">
    <source>
        <dbReference type="ARBA" id="ARBA00023163"/>
    </source>
</evidence>
<reference evidence="6 7" key="1">
    <citation type="journal article" date="2019" name="ISME J.">
        <title>Candidatus Macondimonas diazotrophica, a novel gammaproteobacterial genus dominating crude-oil-contaminated coastal sediments.</title>
        <authorList>
            <person name="Karthikeyan S."/>
            <person name="Konstantinidis K."/>
        </authorList>
    </citation>
    <scope>NUCLEOTIDE SEQUENCE [LARGE SCALE GENOMIC DNA]</scope>
    <source>
        <strain evidence="6 7">KTK01</strain>
    </source>
</reference>
<dbReference type="Gene3D" id="1.10.10.10">
    <property type="entry name" value="Winged helix-like DNA-binding domain superfamily/Winged helix DNA-binding domain"/>
    <property type="match status" value="1"/>
</dbReference>
<dbReference type="PROSITE" id="PS50931">
    <property type="entry name" value="HTH_LYSR"/>
    <property type="match status" value="1"/>
</dbReference>
<name>A0A4Z0FB67_9GAMM</name>
<keyword evidence="2" id="KW-0805">Transcription regulation</keyword>
<dbReference type="Pfam" id="PF00126">
    <property type="entry name" value="HTH_1"/>
    <property type="match status" value="1"/>
</dbReference>
<proteinExistence type="inferred from homology"/>
<comment type="caution">
    <text evidence="6">The sequence shown here is derived from an EMBL/GenBank/DDBJ whole genome shotgun (WGS) entry which is preliminary data.</text>
</comment>
<keyword evidence="7" id="KW-1185">Reference proteome</keyword>
<dbReference type="InterPro" id="IPR000847">
    <property type="entry name" value="LysR_HTH_N"/>
</dbReference>
<dbReference type="RefSeq" id="WP_135280875.1">
    <property type="nucleotide sequence ID" value="NZ_SRIO01000003.1"/>
</dbReference>
<protein>
    <submittedName>
        <fullName evidence="6">LysR family transcriptional regulator</fullName>
    </submittedName>
</protein>
<evidence type="ECO:0000259" key="5">
    <source>
        <dbReference type="PROSITE" id="PS50931"/>
    </source>
</evidence>
<sequence>MDLSLLAAFVTVATEGSFSRAADRLHLTQPAVSKRIAALETDLGAPVFDRIGRGIVLTEAGRALLPRARDILKGVDACRRVVADLSGPVSGPLEVGTSHHIGLRRLPPFLRRFARGFPAVELNIRFVDSEQACGAVAEGLLELAVVTLPLTPAAHIETEVLWDDPLMVMAAPDHPLARLTAPSPADLARYPAILPEAGTYTHTLIRQAFAPHHLELKTRLQTNYMETIRMMVAVGLGWSMLPVTLAGPDLVGVEVPELALRRQLGLVRHRDRTPSRAMAAFCEMLRTPLEGSHPS</sequence>
<dbReference type="InterPro" id="IPR036388">
    <property type="entry name" value="WH-like_DNA-bd_sf"/>
</dbReference>
<dbReference type="PANTHER" id="PTHR30126:SF81">
    <property type="entry name" value="HTH-TYPE TRANSCRIPTIONAL REGULATOR ILVY"/>
    <property type="match status" value="1"/>
</dbReference>
<keyword evidence="3" id="KW-0238">DNA-binding</keyword>
<organism evidence="6 7">
    <name type="scientific">Candidatus Macondimonas diazotrophica</name>
    <dbReference type="NCBI Taxonomy" id="2305248"/>
    <lineage>
        <taxon>Bacteria</taxon>
        <taxon>Pseudomonadati</taxon>
        <taxon>Pseudomonadota</taxon>
        <taxon>Gammaproteobacteria</taxon>
        <taxon>Chromatiales</taxon>
        <taxon>Ectothiorhodospiraceae</taxon>
        <taxon>Candidatus Macondimonas</taxon>
    </lineage>
</organism>
<evidence type="ECO:0000256" key="1">
    <source>
        <dbReference type="ARBA" id="ARBA00009437"/>
    </source>
</evidence>
<gene>
    <name evidence="6" type="ORF">E4680_02805</name>
</gene>
<keyword evidence="4" id="KW-0804">Transcription</keyword>
<dbReference type="Proteomes" id="UP000297890">
    <property type="component" value="Unassembled WGS sequence"/>
</dbReference>
<dbReference type="FunFam" id="1.10.10.10:FF:000001">
    <property type="entry name" value="LysR family transcriptional regulator"/>
    <property type="match status" value="1"/>
</dbReference>
<evidence type="ECO:0000313" key="7">
    <source>
        <dbReference type="Proteomes" id="UP000297890"/>
    </source>
</evidence>
<dbReference type="GO" id="GO:0000976">
    <property type="term" value="F:transcription cis-regulatory region binding"/>
    <property type="evidence" value="ECO:0007669"/>
    <property type="project" value="TreeGrafter"/>
</dbReference>
<evidence type="ECO:0000256" key="2">
    <source>
        <dbReference type="ARBA" id="ARBA00023015"/>
    </source>
</evidence>
<accession>A0A4Z0FB67</accession>
<dbReference type="Pfam" id="PF03466">
    <property type="entry name" value="LysR_substrate"/>
    <property type="match status" value="1"/>
</dbReference>
<dbReference type="EMBL" id="SRIO01000003">
    <property type="protein sequence ID" value="TFZ83458.1"/>
    <property type="molecule type" value="Genomic_DNA"/>
</dbReference>
<dbReference type="PRINTS" id="PR00039">
    <property type="entry name" value="HTHLYSR"/>
</dbReference>
<evidence type="ECO:0000256" key="3">
    <source>
        <dbReference type="ARBA" id="ARBA00023125"/>
    </source>
</evidence>
<dbReference type="SUPFAM" id="SSF53850">
    <property type="entry name" value="Periplasmic binding protein-like II"/>
    <property type="match status" value="1"/>
</dbReference>
<dbReference type="InterPro" id="IPR036390">
    <property type="entry name" value="WH_DNA-bd_sf"/>
</dbReference>
<feature type="domain" description="HTH lysR-type" evidence="5">
    <location>
        <begin position="1"/>
        <end position="58"/>
    </location>
</feature>
<dbReference type="PANTHER" id="PTHR30126">
    <property type="entry name" value="HTH-TYPE TRANSCRIPTIONAL REGULATOR"/>
    <property type="match status" value="1"/>
</dbReference>
<dbReference type="CDD" id="cd05466">
    <property type="entry name" value="PBP2_LTTR_substrate"/>
    <property type="match status" value="1"/>
</dbReference>
<dbReference type="GO" id="GO:0003700">
    <property type="term" value="F:DNA-binding transcription factor activity"/>
    <property type="evidence" value="ECO:0007669"/>
    <property type="project" value="InterPro"/>
</dbReference>